<reference evidence="1" key="1">
    <citation type="submission" date="2018-11" db="EMBL/GenBank/DDBJ databases">
        <authorList>
            <consortium name="Pathogen Informatics"/>
        </authorList>
    </citation>
    <scope>NUCLEOTIDE SEQUENCE</scope>
</reference>
<evidence type="ECO:0000313" key="1">
    <source>
        <dbReference type="EMBL" id="VEL30045.1"/>
    </source>
</evidence>
<keyword evidence="2" id="KW-1185">Reference proteome</keyword>
<organism evidence="1 2">
    <name type="scientific">Protopolystoma xenopodis</name>
    <dbReference type="NCBI Taxonomy" id="117903"/>
    <lineage>
        <taxon>Eukaryota</taxon>
        <taxon>Metazoa</taxon>
        <taxon>Spiralia</taxon>
        <taxon>Lophotrochozoa</taxon>
        <taxon>Platyhelminthes</taxon>
        <taxon>Monogenea</taxon>
        <taxon>Polyopisthocotylea</taxon>
        <taxon>Polystomatidea</taxon>
        <taxon>Polystomatidae</taxon>
        <taxon>Protopolystoma</taxon>
    </lineage>
</organism>
<dbReference type="Proteomes" id="UP000784294">
    <property type="component" value="Unassembled WGS sequence"/>
</dbReference>
<name>A0A448X7L6_9PLAT</name>
<dbReference type="AlphaFoldDB" id="A0A448X7L6"/>
<accession>A0A448X7L6</accession>
<sequence>MRSHGYPISAKCGNTLSSQSLASCSFGENRIFRPSLPPLLCLLPATFPSISPFLRPSLLHHSSSSPPRLQLSPPPHESCFFPPHVEDNHTLTSGYFGLNKTIVHPSKAFISTHNRANDCHSKPGPHAEVDMCRPHQATKENDKLLPRLLDADRELAPSNGRIAKVRYRVARILFRNR</sequence>
<evidence type="ECO:0000313" key="2">
    <source>
        <dbReference type="Proteomes" id="UP000784294"/>
    </source>
</evidence>
<dbReference type="PROSITE" id="PS51257">
    <property type="entry name" value="PROKAR_LIPOPROTEIN"/>
    <property type="match status" value="1"/>
</dbReference>
<dbReference type="EMBL" id="CAAALY010108873">
    <property type="protein sequence ID" value="VEL30045.1"/>
    <property type="molecule type" value="Genomic_DNA"/>
</dbReference>
<protein>
    <submittedName>
        <fullName evidence="1">Uncharacterized protein</fullName>
    </submittedName>
</protein>
<comment type="caution">
    <text evidence="1">The sequence shown here is derived from an EMBL/GenBank/DDBJ whole genome shotgun (WGS) entry which is preliminary data.</text>
</comment>
<proteinExistence type="predicted"/>
<gene>
    <name evidence="1" type="ORF">PXEA_LOCUS23485</name>
</gene>